<keyword evidence="5" id="KW-1185">Reference proteome</keyword>
<dbReference type="CDD" id="cd04301">
    <property type="entry name" value="NAT_SF"/>
    <property type="match status" value="1"/>
</dbReference>
<keyword evidence="2" id="KW-0012">Acyltransferase</keyword>
<evidence type="ECO:0000256" key="1">
    <source>
        <dbReference type="ARBA" id="ARBA00022679"/>
    </source>
</evidence>
<accession>A0ABT6ZDW4</accession>
<sequence length="161" mass="17469">MVLTIRPPSPADAAALADLHVQTWRETYTHLLPEGYFDEAFVQGRHEMWGRLAGTDREDLTVRLAELDGVLVGLAMSGPPQGDDPPRDRQLYFIYVAASAHGTGAGQALLDAVLGDGPALLWVADGNPRAIAFYRRNGFAFDGVEQLDPGAPAITDLRMVR</sequence>
<gene>
    <name evidence="4" type="ORF">QNI14_05475</name>
</gene>
<protein>
    <submittedName>
        <fullName evidence="4">GNAT family N-acetyltransferase</fullName>
    </submittedName>
</protein>
<evidence type="ECO:0000259" key="3">
    <source>
        <dbReference type="PROSITE" id="PS51186"/>
    </source>
</evidence>
<dbReference type="PROSITE" id="PS51186">
    <property type="entry name" value="GNAT"/>
    <property type="match status" value="1"/>
</dbReference>
<dbReference type="EMBL" id="JASJND010000004">
    <property type="protein sequence ID" value="MDJ1113895.1"/>
    <property type="molecule type" value="Genomic_DNA"/>
</dbReference>
<dbReference type="Gene3D" id="3.40.630.30">
    <property type="match status" value="1"/>
</dbReference>
<dbReference type="SUPFAM" id="SSF55729">
    <property type="entry name" value="Acyl-CoA N-acyltransferases (Nat)"/>
    <property type="match status" value="1"/>
</dbReference>
<dbReference type="InterPro" id="IPR016181">
    <property type="entry name" value="Acyl_CoA_acyltransferase"/>
</dbReference>
<evidence type="ECO:0000313" key="4">
    <source>
        <dbReference type="EMBL" id="MDJ1113895.1"/>
    </source>
</evidence>
<dbReference type="InterPro" id="IPR050832">
    <property type="entry name" value="Bact_Acetyltransf"/>
</dbReference>
<dbReference type="PANTHER" id="PTHR43877">
    <property type="entry name" value="AMINOALKYLPHOSPHONATE N-ACETYLTRANSFERASE-RELATED-RELATED"/>
    <property type="match status" value="1"/>
</dbReference>
<dbReference type="Proteomes" id="UP001321481">
    <property type="component" value="Unassembled WGS sequence"/>
</dbReference>
<proteinExistence type="predicted"/>
<comment type="caution">
    <text evidence="4">The sequence shown here is derived from an EMBL/GenBank/DDBJ whole genome shotgun (WGS) entry which is preliminary data.</text>
</comment>
<reference evidence="4 5" key="1">
    <citation type="submission" date="2023-05" db="EMBL/GenBank/DDBJ databases">
        <title>Microbacterium dauci sp.nov., Isolated from Carrot Rhizosphere Soil.</title>
        <authorList>
            <person name="Xiao Z."/>
            <person name="Zheng J."/>
        </authorList>
    </citation>
    <scope>NUCLEOTIDE SEQUENCE [LARGE SCALE GENOMIC DNA]</scope>
    <source>
        <strain evidence="4 5">LX3-4</strain>
    </source>
</reference>
<dbReference type="RefSeq" id="WP_283715396.1">
    <property type="nucleotide sequence ID" value="NZ_JASJND010000004.1"/>
</dbReference>
<keyword evidence="1" id="KW-0808">Transferase</keyword>
<evidence type="ECO:0000313" key="5">
    <source>
        <dbReference type="Proteomes" id="UP001321481"/>
    </source>
</evidence>
<evidence type="ECO:0000256" key="2">
    <source>
        <dbReference type="ARBA" id="ARBA00023315"/>
    </source>
</evidence>
<dbReference type="InterPro" id="IPR000182">
    <property type="entry name" value="GNAT_dom"/>
</dbReference>
<dbReference type="Pfam" id="PF00583">
    <property type="entry name" value="Acetyltransf_1"/>
    <property type="match status" value="1"/>
</dbReference>
<feature type="domain" description="N-acetyltransferase" evidence="3">
    <location>
        <begin position="3"/>
        <end position="161"/>
    </location>
</feature>
<organism evidence="4 5">
    <name type="scientific">Microbacterium dauci</name>
    <dbReference type="NCBI Taxonomy" id="3048008"/>
    <lineage>
        <taxon>Bacteria</taxon>
        <taxon>Bacillati</taxon>
        <taxon>Actinomycetota</taxon>
        <taxon>Actinomycetes</taxon>
        <taxon>Micrococcales</taxon>
        <taxon>Microbacteriaceae</taxon>
        <taxon>Microbacterium</taxon>
    </lineage>
</organism>
<name>A0ABT6ZDW4_9MICO</name>